<proteinExistence type="predicted"/>
<evidence type="ECO:0000313" key="1">
    <source>
        <dbReference type="EMBL" id="KAF7372201.1"/>
    </source>
</evidence>
<evidence type="ECO:0000313" key="2">
    <source>
        <dbReference type="Proteomes" id="UP000620124"/>
    </source>
</evidence>
<sequence length="120" mass="13182">MDCSITPWGSLAMGLQNGLVFKLEFFVHGHNQVCYTCVPIFSCLYPVVSLASAPGGFLITAATSQSCFLAQNGSLSTITPSRDGEPETPVCYYTQFSMFRTERENRDSRVLCTSRIFCAS</sequence>
<gene>
    <name evidence="1" type="ORF">MVEN_00079400</name>
</gene>
<dbReference type="EMBL" id="JACAZI010000001">
    <property type="protein sequence ID" value="KAF7372201.1"/>
    <property type="molecule type" value="Genomic_DNA"/>
</dbReference>
<keyword evidence="2" id="KW-1185">Reference proteome</keyword>
<accession>A0A8H6Z9G9</accession>
<organism evidence="1 2">
    <name type="scientific">Mycena venus</name>
    <dbReference type="NCBI Taxonomy" id="2733690"/>
    <lineage>
        <taxon>Eukaryota</taxon>
        <taxon>Fungi</taxon>
        <taxon>Dikarya</taxon>
        <taxon>Basidiomycota</taxon>
        <taxon>Agaricomycotina</taxon>
        <taxon>Agaricomycetes</taxon>
        <taxon>Agaricomycetidae</taxon>
        <taxon>Agaricales</taxon>
        <taxon>Marasmiineae</taxon>
        <taxon>Mycenaceae</taxon>
        <taxon>Mycena</taxon>
    </lineage>
</organism>
<dbReference type="AlphaFoldDB" id="A0A8H6Z9G9"/>
<protein>
    <submittedName>
        <fullName evidence="1">Uncharacterized protein</fullName>
    </submittedName>
</protein>
<name>A0A8H6Z9G9_9AGAR</name>
<dbReference type="Proteomes" id="UP000620124">
    <property type="component" value="Unassembled WGS sequence"/>
</dbReference>
<reference evidence="1" key="1">
    <citation type="submission" date="2020-05" db="EMBL/GenBank/DDBJ databases">
        <title>Mycena genomes resolve the evolution of fungal bioluminescence.</title>
        <authorList>
            <person name="Tsai I.J."/>
        </authorList>
    </citation>
    <scope>NUCLEOTIDE SEQUENCE</scope>
    <source>
        <strain evidence="1">CCC161011</strain>
    </source>
</reference>
<comment type="caution">
    <text evidence="1">The sequence shown here is derived from an EMBL/GenBank/DDBJ whole genome shotgun (WGS) entry which is preliminary data.</text>
</comment>